<proteinExistence type="inferred from homology"/>
<evidence type="ECO:0000256" key="1">
    <source>
        <dbReference type="ARBA" id="ARBA00010169"/>
    </source>
</evidence>
<dbReference type="InterPro" id="IPR004323">
    <property type="entry name" value="Ion_tolerance_CutA"/>
</dbReference>
<gene>
    <name evidence="2" type="ORF">PPG34_06680</name>
</gene>
<dbReference type="InterPro" id="IPR015867">
    <property type="entry name" value="N-reg_PII/ATP_PRibTrfase_C"/>
</dbReference>
<protein>
    <submittedName>
        <fullName evidence="2">Divalent-cation tolerance protein CutA</fullName>
    </submittedName>
</protein>
<dbReference type="PANTHER" id="PTHR23419:SF8">
    <property type="entry name" value="FI09726P"/>
    <property type="match status" value="1"/>
</dbReference>
<accession>A0ABU3K6L5</accession>
<dbReference type="InterPro" id="IPR011322">
    <property type="entry name" value="N-reg_PII-like_a/b"/>
</dbReference>
<evidence type="ECO:0000313" key="3">
    <source>
        <dbReference type="Proteomes" id="UP001250932"/>
    </source>
</evidence>
<comment type="similarity">
    <text evidence="1">Belongs to the CutA family.</text>
</comment>
<dbReference type="Pfam" id="PF03091">
    <property type="entry name" value="CutA1"/>
    <property type="match status" value="1"/>
</dbReference>
<name>A0ABU3K6L5_9BACT</name>
<dbReference type="SUPFAM" id="SSF54913">
    <property type="entry name" value="GlnB-like"/>
    <property type="match status" value="1"/>
</dbReference>
<sequence length="109" mass="12232">MDAIVVFVTTSSEEEAAALAKLLVAQHLVACVNVLPKVKSFFQWEGKISEEEEYLMILKTRMPLFNTLKKAITAQHSYDVPEIIALPIVQGSESYLSWIQDMTNKSNNS</sequence>
<dbReference type="PANTHER" id="PTHR23419">
    <property type="entry name" value="DIVALENT CATION TOLERANCE CUTA-RELATED"/>
    <property type="match status" value="1"/>
</dbReference>
<dbReference type="Gene3D" id="3.30.70.120">
    <property type="match status" value="1"/>
</dbReference>
<dbReference type="EMBL" id="JAQOUE010000001">
    <property type="protein sequence ID" value="MDT7042033.1"/>
    <property type="molecule type" value="Genomic_DNA"/>
</dbReference>
<keyword evidence="3" id="KW-1185">Reference proteome</keyword>
<dbReference type="RefSeq" id="WP_313832387.1">
    <property type="nucleotide sequence ID" value="NZ_JAQOUE010000001.1"/>
</dbReference>
<organism evidence="2 3">
    <name type="scientific">Candidatus Nitronereus thalassa</name>
    <dbReference type="NCBI Taxonomy" id="3020898"/>
    <lineage>
        <taxon>Bacteria</taxon>
        <taxon>Pseudomonadati</taxon>
        <taxon>Nitrospirota</taxon>
        <taxon>Nitrospiria</taxon>
        <taxon>Nitrospirales</taxon>
        <taxon>Nitrospiraceae</taxon>
        <taxon>Candidatus Nitronereus</taxon>
    </lineage>
</organism>
<dbReference type="Proteomes" id="UP001250932">
    <property type="component" value="Unassembled WGS sequence"/>
</dbReference>
<evidence type="ECO:0000313" key="2">
    <source>
        <dbReference type="EMBL" id="MDT7042033.1"/>
    </source>
</evidence>
<reference evidence="2 3" key="1">
    <citation type="journal article" date="2023" name="ISME J.">
        <title>Cultivation and genomic characterization of novel and ubiquitous marine nitrite-oxidizing bacteria from the Nitrospirales.</title>
        <authorList>
            <person name="Mueller A.J."/>
            <person name="Daebeler A."/>
            <person name="Herbold C.W."/>
            <person name="Kirkegaard R.H."/>
            <person name="Daims H."/>
        </authorList>
    </citation>
    <scope>NUCLEOTIDE SEQUENCE [LARGE SCALE GENOMIC DNA]</scope>
    <source>
        <strain evidence="2 3">EB</strain>
    </source>
</reference>
<comment type="caution">
    <text evidence="2">The sequence shown here is derived from an EMBL/GenBank/DDBJ whole genome shotgun (WGS) entry which is preliminary data.</text>
</comment>